<dbReference type="InterPro" id="IPR016039">
    <property type="entry name" value="Thiolase-like"/>
</dbReference>
<proteinExistence type="predicted"/>
<dbReference type="SUPFAM" id="SSF52151">
    <property type="entry name" value="FabD/lysophospholipase-like"/>
    <property type="match status" value="1"/>
</dbReference>
<dbReference type="InterPro" id="IPR014043">
    <property type="entry name" value="Acyl_transferase_dom"/>
</dbReference>
<feature type="domain" description="Polyketide synthase C-terminal extension" evidence="3">
    <location>
        <begin position="22"/>
        <end position="137"/>
    </location>
</feature>
<organism evidence="4 5">
    <name type="scientific">Sphaerisporangium dianthi</name>
    <dbReference type="NCBI Taxonomy" id="1436120"/>
    <lineage>
        <taxon>Bacteria</taxon>
        <taxon>Bacillati</taxon>
        <taxon>Actinomycetota</taxon>
        <taxon>Actinomycetes</taxon>
        <taxon>Streptosporangiales</taxon>
        <taxon>Streptosporangiaceae</taxon>
        <taxon>Sphaerisporangium</taxon>
    </lineage>
</organism>
<accession>A0ABV9CW06</accession>
<dbReference type="Proteomes" id="UP001596004">
    <property type="component" value="Unassembled WGS sequence"/>
</dbReference>
<dbReference type="Pfam" id="PF16197">
    <property type="entry name" value="KAsynt_C_assoc"/>
    <property type="match status" value="1"/>
</dbReference>
<gene>
    <name evidence="4" type="ORF">ACFO60_40820</name>
</gene>
<dbReference type="InterPro" id="IPR032821">
    <property type="entry name" value="PKS_assoc"/>
</dbReference>
<dbReference type="PANTHER" id="PTHR43775:SF51">
    <property type="entry name" value="INACTIVE PHENOLPHTHIOCEROL SYNTHESIS POLYKETIDE SYNTHASE TYPE I PKS1-RELATED"/>
    <property type="match status" value="1"/>
</dbReference>
<name>A0ABV9CW06_9ACTN</name>
<evidence type="ECO:0000313" key="5">
    <source>
        <dbReference type="Proteomes" id="UP001596004"/>
    </source>
</evidence>
<evidence type="ECO:0000259" key="2">
    <source>
        <dbReference type="Pfam" id="PF00698"/>
    </source>
</evidence>
<dbReference type="PANTHER" id="PTHR43775">
    <property type="entry name" value="FATTY ACID SYNTHASE"/>
    <property type="match status" value="1"/>
</dbReference>
<keyword evidence="5" id="KW-1185">Reference proteome</keyword>
<evidence type="ECO:0000313" key="4">
    <source>
        <dbReference type="EMBL" id="MFC4537153.1"/>
    </source>
</evidence>
<dbReference type="Gene3D" id="3.40.366.10">
    <property type="entry name" value="Malonyl-Coenzyme A Acyl Carrier Protein, domain 2"/>
    <property type="match status" value="1"/>
</dbReference>
<dbReference type="EMBL" id="JBHSFP010000109">
    <property type="protein sequence ID" value="MFC4537153.1"/>
    <property type="molecule type" value="Genomic_DNA"/>
</dbReference>
<sequence length="205" mass="21432">MIKMVMALRHGRLPRTLHVDEPSSHVDWSAGAVELLTGEQDWPETGRPRRAGVSSFGISGTNAHVIIEEGPRQDAAAPGADPDVVVPLVLSARGGGALRAQAGRVHDFLVERPETPITDVGYSLTRRGLFENRAVVVARDRAGLLAALADFAAGGDAPDVVKGVASSGGSGDVVFVFPGQGTQWVGMAAELLESSPVFASRMAEC</sequence>
<dbReference type="Gene3D" id="3.30.70.3290">
    <property type="match status" value="1"/>
</dbReference>
<dbReference type="InterPro" id="IPR001227">
    <property type="entry name" value="Ac_transferase_dom_sf"/>
</dbReference>
<dbReference type="Gene3D" id="3.40.47.10">
    <property type="match status" value="1"/>
</dbReference>
<dbReference type="InterPro" id="IPR016035">
    <property type="entry name" value="Acyl_Trfase/lysoPLipase"/>
</dbReference>
<dbReference type="RefSeq" id="WP_380852922.1">
    <property type="nucleotide sequence ID" value="NZ_JBHSFP010000109.1"/>
</dbReference>
<feature type="non-terminal residue" evidence="4">
    <location>
        <position position="205"/>
    </location>
</feature>
<keyword evidence="1" id="KW-0808">Transferase</keyword>
<comment type="caution">
    <text evidence="4">The sequence shown here is derived from an EMBL/GenBank/DDBJ whole genome shotgun (WGS) entry which is preliminary data.</text>
</comment>
<dbReference type="Pfam" id="PF00698">
    <property type="entry name" value="Acyl_transf_1"/>
    <property type="match status" value="1"/>
</dbReference>
<dbReference type="SUPFAM" id="SSF53901">
    <property type="entry name" value="Thiolase-like"/>
    <property type="match status" value="1"/>
</dbReference>
<feature type="domain" description="Malonyl-CoA:ACP transacylase (MAT)" evidence="2">
    <location>
        <begin position="174"/>
        <end position="205"/>
    </location>
</feature>
<protein>
    <submittedName>
        <fullName evidence="4">Ketoacyl-synthetase C-terminal extension domain-containing protein</fullName>
    </submittedName>
</protein>
<dbReference type="InterPro" id="IPR050091">
    <property type="entry name" value="PKS_NRPS_Biosynth_Enz"/>
</dbReference>
<evidence type="ECO:0000256" key="1">
    <source>
        <dbReference type="ARBA" id="ARBA00022679"/>
    </source>
</evidence>
<reference evidence="5" key="1">
    <citation type="journal article" date="2019" name="Int. J. Syst. Evol. Microbiol.">
        <title>The Global Catalogue of Microorganisms (GCM) 10K type strain sequencing project: providing services to taxonomists for standard genome sequencing and annotation.</title>
        <authorList>
            <consortium name="The Broad Institute Genomics Platform"/>
            <consortium name="The Broad Institute Genome Sequencing Center for Infectious Disease"/>
            <person name="Wu L."/>
            <person name="Ma J."/>
        </authorList>
    </citation>
    <scope>NUCLEOTIDE SEQUENCE [LARGE SCALE GENOMIC DNA]</scope>
    <source>
        <strain evidence="5">CGMCC 4.7132</strain>
    </source>
</reference>
<evidence type="ECO:0000259" key="3">
    <source>
        <dbReference type="Pfam" id="PF16197"/>
    </source>
</evidence>